<reference evidence="2" key="1">
    <citation type="journal article" date="2013" name="Science">
        <title>Gene transfer from bacteria and archaea facilitated evolution of an extremophilic eukaryote.</title>
        <authorList>
            <person name="Schonknecht G."/>
            <person name="Chen W.H."/>
            <person name="Ternes C.M."/>
            <person name="Barbier G.G."/>
            <person name="Shrestha R.P."/>
            <person name="Stanke M."/>
            <person name="Brautigam A."/>
            <person name="Baker B.J."/>
            <person name="Banfield J.F."/>
            <person name="Garavito R.M."/>
            <person name="Carr K."/>
            <person name="Wilkerson C."/>
            <person name="Rensing S.A."/>
            <person name="Gagneul D."/>
            <person name="Dickenson N.E."/>
            <person name="Oesterhelt C."/>
            <person name="Lercher M.J."/>
            <person name="Weber A.P."/>
        </authorList>
    </citation>
    <scope>NUCLEOTIDE SEQUENCE [LARGE SCALE GENOMIC DNA]</scope>
    <source>
        <strain evidence="2">074W</strain>
    </source>
</reference>
<dbReference type="EMBL" id="KB454551">
    <property type="protein sequence ID" value="EME26364.1"/>
    <property type="molecule type" value="Genomic_DNA"/>
</dbReference>
<accession>M2XSJ1</accession>
<organism evidence="1 2">
    <name type="scientific">Galdieria sulphuraria</name>
    <name type="common">Red alga</name>
    <dbReference type="NCBI Taxonomy" id="130081"/>
    <lineage>
        <taxon>Eukaryota</taxon>
        <taxon>Rhodophyta</taxon>
        <taxon>Bangiophyceae</taxon>
        <taxon>Galdieriales</taxon>
        <taxon>Galdieriaceae</taxon>
        <taxon>Galdieria</taxon>
    </lineage>
</organism>
<evidence type="ECO:0000313" key="1">
    <source>
        <dbReference type="EMBL" id="EME26364.1"/>
    </source>
</evidence>
<evidence type="ECO:0000313" key="2">
    <source>
        <dbReference type="Proteomes" id="UP000030680"/>
    </source>
</evidence>
<dbReference type="Proteomes" id="UP000030680">
    <property type="component" value="Unassembled WGS sequence"/>
</dbReference>
<gene>
    <name evidence="1" type="ORF">Gasu_59830</name>
</gene>
<dbReference type="OrthoDB" id="9949315at2759"/>
<dbReference type="Gramene" id="EME26364">
    <property type="protein sequence ID" value="EME26364"/>
    <property type="gene ID" value="Gasu_59830"/>
</dbReference>
<dbReference type="RefSeq" id="XP_005702884.1">
    <property type="nucleotide sequence ID" value="XM_005702827.1"/>
</dbReference>
<name>M2XSJ1_GALSU</name>
<protein>
    <submittedName>
        <fullName evidence="1">Uncharacterized protein</fullName>
    </submittedName>
</protein>
<proteinExistence type="predicted"/>
<sequence>MIRASKNVTESMVTSSFDEINERVLSAYFNAAYLIGIPLKCFNLTGKEEGSGRSDVGAKYTHQILSEFRDSKH</sequence>
<dbReference type="GeneID" id="17085342"/>
<keyword evidence="2" id="KW-1185">Reference proteome</keyword>
<dbReference type="AlphaFoldDB" id="M2XSJ1"/>
<dbReference type="KEGG" id="gsl:Gasu_59830"/>